<proteinExistence type="predicted"/>
<name>A0AA39MM44_9AGAR</name>
<organism evidence="1 2">
    <name type="scientific">Armillaria borealis</name>
    <dbReference type="NCBI Taxonomy" id="47425"/>
    <lineage>
        <taxon>Eukaryota</taxon>
        <taxon>Fungi</taxon>
        <taxon>Dikarya</taxon>
        <taxon>Basidiomycota</taxon>
        <taxon>Agaricomycotina</taxon>
        <taxon>Agaricomycetes</taxon>
        <taxon>Agaricomycetidae</taxon>
        <taxon>Agaricales</taxon>
        <taxon>Marasmiineae</taxon>
        <taxon>Physalacriaceae</taxon>
        <taxon>Armillaria</taxon>
    </lineage>
</organism>
<dbReference type="Proteomes" id="UP001175226">
    <property type="component" value="Unassembled WGS sequence"/>
</dbReference>
<gene>
    <name evidence="1" type="ORF">EV421DRAFT_2021088</name>
</gene>
<accession>A0AA39MM44</accession>
<keyword evidence="2" id="KW-1185">Reference proteome</keyword>
<reference evidence="1" key="1">
    <citation type="submission" date="2023-06" db="EMBL/GenBank/DDBJ databases">
        <authorList>
            <consortium name="Lawrence Berkeley National Laboratory"/>
            <person name="Ahrendt S."/>
            <person name="Sahu N."/>
            <person name="Indic B."/>
            <person name="Wong-Bajracharya J."/>
            <person name="Merenyi Z."/>
            <person name="Ke H.-M."/>
            <person name="Monk M."/>
            <person name="Kocsube S."/>
            <person name="Drula E."/>
            <person name="Lipzen A."/>
            <person name="Balint B."/>
            <person name="Henrissat B."/>
            <person name="Andreopoulos B."/>
            <person name="Martin F.M."/>
            <person name="Harder C.B."/>
            <person name="Rigling D."/>
            <person name="Ford K.L."/>
            <person name="Foster G.D."/>
            <person name="Pangilinan J."/>
            <person name="Papanicolaou A."/>
            <person name="Barry K."/>
            <person name="LaButti K."/>
            <person name="Viragh M."/>
            <person name="Koriabine M."/>
            <person name="Yan M."/>
            <person name="Riley R."/>
            <person name="Champramary S."/>
            <person name="Plett K.L."/>
            <person name="Tsai I.J."/>
            <person name="Slot J."/>
            <person name="Sipos G."/>
            <person name="Plett J."/>
            <person name="Nagy L.G."/>
            <person name="Grigoriev I.V."/>
        </authorList>
    </citation>
    <scope>NUCLEOTIDE SEQUENCE</scope>
    <source>
        <strain evidence="1">FPL87.14</strain>
    </source>
</reference>
<sequence length="223" mass="25285">MSGVESHDSRWIHIRAGKFSGVLKRRLTLEARIDPSTLSGTWCLVERRRWMHHEERSAGVLGNGFPRCLSSSSSVVFGMYPESYLLCQLMCTREARRVCGGRGTRVKACTSSYVRRQLNALDLSHICLTPLLQSFEADVGAHTERRECGECSTPLRVGARREMDLHRSRPTTTNPTLPIRLLACYIRRRVDGTTRMVGPAWDFWVYPPSITVRIHNTGVGLQR</sequence>
<dbReference type="AlphaFoldDB" id="A0AA39MM44"/>
<evidence type="ECO:0000313" key="2">
    <source>
        <dbReference type="Proteomes" id="UP001175226"/>
    </source>
</evidence>
<evidence type="ECO:0000313" key="1">
    <source>
        <dbReference type="EMBL" id="KAK0438754.1"/>
    </source>
</evidence>
<protein>
    <submittedName>
        <fullName evidence="1">Uncharacterized protein</fullName>
    </submittedName>
</protein>
<dbReference type="EMBL" id="JAUEPT010000041">
    <property type="protein sequence ID" value="KAK0438754.1"/>
    <property type="molecule type" value="Genomic_DNA"/>
</dbReference>
<comment type="caution">
    <text evidence="1">The sequence shown here is derived from an EMBL/GenBank/DDBJ whole genome shotgun (WGS) entry which is preliminary data.</text>
</comment>